<evidence type="ECO:0000313" key="3">
    <source>
        <dbReference type="Proteomes" id="UP001500751"/>
    </source>
</evidence>
<evidence type="ECO:0000256" key="1">
    <source>
        <dbReference type="SAM" id="MobiDB-lite"/>
    </source>
</evidence>
<protein>
    <recommendedName>
        <fullName evidence="4">PknH-like extracellular domain-containing protein</fullName>
    </recommendedName>
</protein>
<organism evidence="2 3">
    <name type="scientific">Catenulispora yoronensis</name>
    <dbReference type="NCBI Taxonomy" id="450799"/>
    <lineage>
        <taxon>Bacteria</taxon>
        <taxon>Bacillati</taxon>
        <taxon>Actinomycetota</taxon>
        <taxon>Actinomycetes</taxon>
        <taxon>Catenulisporales</taxon>
        <taxon>Catenulisporaceae</taxon>
        <taxon>Catenulispora</taxon>
    </lineage>
</organism>
<dbReference type="RefSeq" id="WP_344670259.1">
    <property type="nucleotide sequence ID" value="NZ_BAAAQN010000058.1"/>
</dbReference>
<gene>
    <name evidence="2" type="ORF">GCM10009839_72870</name>
</gene>
<reference evidence="3" key="1">
    <citation type="journal article" date="2019" name="Int. J. Syst. Evol. Microbiol.">
        <title>The Global Catalogue of Microorganisms (GCM) 10K type strain sequencing project: providing services to taxonomists for standard genome sequencing and annotation.</title>
        <authorList>
            <consortium name="The Broad Institute Genomics Platform"/>
            <consortium name="The Broad Institute Genome Sequencing Center for Infectious Disease"/>
            <person name="Wu L."/>
            <person name="Ma J."/>
        </authorList>
    </citation>
    <scope>NUCLEOTIDE SEQUENCE [LARGE SCALE GENOMIC DNA]</scope>
    <source>
        <strain evidence="3">JCM 16014</strain>
    </source>
</reference>
<keyword evidence="3" id="KW-1185">Reference proteome</keyword>
<evidence type="ECO:0000313" key="2">
    <source>
        <dbReference type="EMBL" id="GAA2054212.1"/>
    </source>
</evidence>
<feature type="region of interest" description="Disordered" evidence="1">
    <location>
        <begin position="1"/>
        <end position="28"/>
    </location>
</feature>
<evidence type="ECO:0008006" key="4">
    <source>
        <dbReference type="Google" id="ProtNLM"/>
    </source>
</evidence>
<proteinExistence type="predicted"/>
<name>A0ABP5GTY5_9ACTN</name>
<comment type="caution">
    <text evidence="2">The sequence shown here is derived from an EMBL/GenBank/DDBJ whole genome shotgun (WGS) entry which is preliminary data.</text>
</comment>
<sequence>MSEFDDALTRAAQDAAERGRLPGAADAVRRGRRRTLRARGGVAVAGVAAVGGALGVTAALGGPAGAAPGGGTVGAAHADDGLLQPELWPGYDQAHWKPKKLVQPNLVNLSQIYYGPCPVSPDPNGGPSVRNVVFSGGEFEGRLDAFQEVFTFSDSARAATVLAGLRTAGSTKACRGGTGADAASPGVNTEAGVSWLWRQTAADGARVVTHSYAVQVGDRVTLLRISWTSTGTGTGEGTGTGADSTVLEHLQAALSR</sequence>
<dbReference type="Proteomes" id="UP001500751">
    <property type="component" value="Unassembled WGS sequence"/>
</dbReference>
<accession>A0ABP5GTY5</accession>
<dbReference type="EMBL" id="BAAAQN010000058">
    <property type="protein sequence ID" value="GAA2054212.1"/>
    <property type="molecule type" value="Genomic_DNA"/>
</dbReference>